<name>A0A919YLD9_9BACL</name>
<dbReference type="AlphaFoldDB" id="A0A919YLD9"/>
<sequence length="56" mass="6495">MKPRLHDVYELNMNWFDLSFLPKFRLAAYDKIHVYYTGVDLIPGGENGQNPILIAV</sequence>
<evidence type="ECO:0000313" key="1">
    <source>
        <dbReference type="EMBL" id="GIO50392.1"/>
    </source>
</evidence>
<organism evidence="1 2">
    <name type="scientific">Paenibacillus azoreducens</name>
    <dbReference type="NCBI Taxonomy" id="116718"/>
    <lineage>
        <taxon>Bacteria</taxon>
        <taxon>Bacillati</taxon>
        <taxon>Bacillota</taxon>
        <taxon>Bacilli</taxon>
        <taxon>Bacillales</taxon>
        <taxon>Paenibacillaceae</taxon>
        <taxon>Paenibacillus</taxon>
    </lineage>
</organism>
<reference evidence="1 2" key="1">
    <citation type="submission" date="2021-03" db="EMBL/GenBank/DDBJ databases">
        <title>Antimicrobial resistance genes in bacteria isolated from Japanese honey, and their potential for conferring macrolide and lincosamide resistance in the American foulbrood pathogen Paenibacillus larvae.</title>
        <authorList>
            <person name="Okamoto M."/>
            <person name="Kumagai M."/>
            <person name="Kanamori H."/>
            <person name="Takamatsu D."/>
        </authorList>
    </citation>
    <scope>NUCLEOTIDE SEQUENCE [LARGE SCALE GENOMIC DNA]</scope>
    <source>
        <strain evidence="1 2">J34TS1</strain>
    </source>
</reference>
<gene>
    <name evidence="1" type="ORF">J34TS1_51570</name>
</gene>
<comment type="caution">
    <text evidence="1">The sequence shown here is derived from an EMBL/GenBank/DDBJ whole genome shotgun (WGS) entry which is preliminary data.</text>
</comment>
<keyword evidence="2" id="KW-1185">Reference proteome</keyword>
<proteinExistence type="predicted"/>
<protein>
    <submittedName>
        <fullName evidence="1">Uncharacterized protein</fullName>
    </submittedName>
</protein>
<dbReference type="Proteomes" id="UP000682811">
    <property type="component" value="Unassembled WGS sequence"/>
</dbReference>
<accession>A0A919YLD9</accession>
<dbReference type="EMBL" id="BORT01000032">
    <property type="protein sequence ID" value="GIO50392.1"/>
    <property type="molecule type" value="Genomic_DNA"/>
</dbReference>
<evidence type="ECO:0000313" key="2">
    <source>
        <dbReference type="Proteomes" id="UP000682811"/>
    </source>
</evidence>